<accession>A0ABU0LRS5</accession>
<dbReference type="Proteomes" id="UP001235094">
    <property type="component" value="Unassembled WGS sequence"/>
</dbReference>
<evidence type="ECO:0000256" key="4">
    <source>
        <dbReference type="ARBA" id="ARBA00023136"/>
    </source>
</evidence>
<keyword evidence="1" id="KW-1003">Cell membrane</keyword>
<evidence type="ECO:0000256" key="2">
    <source>
        <dbReference type="ARBA" id="ARBA00022692"/>
    </source>
</evidence>
<sequence length="126" mass="13123">MSVLFPAHLAFFTPEALGFYLPPLMMWAALALPPFLLLRWAMGRAGFYRRIWHRPLFDTALYIIVLGAVMLGLAMLGPATSGSATSGLATSGPATSGLATFGPATFGLASLDPGMPGLPLAGEGQA</sequence>
<comment type="caution">
    <text evidence="6">The sequence shown here is derived from an EMBL/GenBank/DDBJ whole genome shotgun (WGS) entry which is preliminary data.</text>
</comment>
<gene>
    <name evidence="6" type="ORF">QOZ99_002278</name>
</gene>
<dbReference type="EMBL" id="JAUSVR010000006">
    <property type="protein sequence ID" value="MDQ0511381.1"/>
    <property type="molecule type" value="Genomic_DNA"/>
</dbReference>
<protein>
    <recommendedName>
        <fullName evidence="8">DUF1656 domain-containing protein</fullName>
    </recommendedName>
</protein>
<keyword evidence="7" id="KW-1185">Reference proteome</keyword>
<proteinExistence type="predicted"/>
<evidence type="ECO:0000313" key="7">
    <source>
        <dbReference type="Proteomes" id="UP001235094"/>
    </source>
</evidence>
<dbReference type="Pfam" id="PF07869">
    <property type="entry name" value="DUF1656"/>
    <property type="match status" value="1"/>
</dbReference>
<evidence type="ECO:0000256" key="1">
    <source>
        <dbReference type="ARBA" id="ARBA00022475"/>
    </source>
</evidence>
<evidence type="ECO:0000256" key="3">
    <source>
        <dbReference type="ARBA" id="ARBA00022989"/>
    </source>
</evidence>
<keyword evidence="3 5" id="KW-1133">Transmembrane helix</keyword>
<feature type="transmembrane region" description="Helical" evidence="5">
    <location>
        <begin position="20"/>
        <end position="38"/>
    </location>
</feature>
<dbReference type="RefSeq" id="WP_370876838.1">
    <property type="nucleotide sequence ID" value="NZ_JAUSVR010000006.1"/>
</dbReference>
<feature type="transmembrane region" description="Helical" evidence="5">
    <location>
        <begin position="59"/>
        <end position="79"/>
    </location>
</feature>
<name>A0ABU0LRS5_9HYPH</name>
<evidence type="ECO:0008006" key="8">
    <source>
        <dbReference type="Google" id="ProtNLM"/>
    </source>
</evidence>
<evidence type="ECO:0000256" key="5">
    <source>
        <dbReference type="SAM" id="Phobius"/>
    </source>
</evidence>
<dbReference type="InterPro" id="IPR012451">
    <property type="entry name" value="DUF1656"/>
</dbReference>
<organism evidence="6 7">
    <name type="scientific">Ancylobacter amanitiformis</name>
    <dbReference type="NCBI Taxonomy" id="217069"/>
    <lineage>
        <taxon>Bacteria</taxon>
        <taxon>Pseudomonadati</taxon>
        <taxon>Pseudomonadota</taxon>
        <taxon>Alphaproteobacteria</taxon>
        <taxon>Hyphomicrobiales</taxon>
        <taxon>Xanthobacteraceae</taxon>
        <taxon>Ancylobacter</taxon>
    </lineage>
</organism>
<reference evidence="6 7" key="1">
    <citation type="submission" date="2023-07" db="EMBL/GenBank/DDBJ databases">
        <title>Genomic Encyclopedia of Type Strains, Phase IV (KMG-IV): sequencing the most valuable type-strain genomes for metagenomic binning, comparative biology and taxonomic classification.</title>
        <authorList>
            <person name="Goeker M."/>
        </authorList>
    </citation>
    <scope>NUCLEOTIDE SEQUENCE [LARGE SCALE GENOMIC DNA]</scope>
    <source>
        <strain evidence="6 7">DSM 15561</strain>
    </source>
</reference>
<keyword evidence="4 5" id="KW-0472">Membrane</keyword>
<evidence type="ECO:0000313" key="6">
    <source>
        <dbReference type="EMBL" id="MDQ0511381.1"/>
    </source>
</evidence>
<keyword evidence="2 5" id="KW-0812">Transmembrane</keyword>